<evidence type="ECO:0000256" key="1">
    <source>
        <dbReference type="SAM" id="SignalP"/>
    </source>
</evidence>
<dbReference type="AlphaFoldDB" id="A0A2M3ZWW2"/>
<accession>A0A2M3ZWW2</accession>
<organism evidence="2">
    <name type="scientific">Anopheles braziliensis</name>
    <dbReference type="NCBI Taxonomy" id="58242"/>
    <lineage>
        <taxon>Eukaryota</taxon>
        <taxon>Metazoa</taxon>
        <taxon>Ecdysozoa</taxon>
        <taxon>Arthropoda</taxon>
        <taxon>Hexapoda</taxon>
        <taxon>Insecta</taxon>
        <taxon>Pterygota</taxon>
        <taxon>Neoptera</taxon>
        <taxon>Endopterygota</taxon>
        <taxon>Diptera</taxon>
        <taxon>Nematocera</taxon>
        <taxon>Culicoidea</taxon>
        <taxon>Culicidae</taxon>
        <taxon>Anophelinae</taxon>
        <taxon>Anopheles</taxon>
    </lineage>
</organism>
<keyword evidence="1" id="KW-0732">Signal</keyword>
<feature type="signal peptide" evidence="1">
    <location>
        <begin position="1"/>
        <end position="30"/>
    </location>
</feature>
<feature type="chain" id="PRO_5014604243" evidence="1">
    <location>
        <begin position="31"/>
        <end position="80"/>
    </location>
</feature>
<evidence type="ECO:0000313" key="2">
    <source>
        <dbReference type="EMBL" id="MBW33056.1"/>
    </source>
</evidence>
<dbReference type="EMBL" id="GGFM01012305">
    <property type="protein sequence ID" value="MBW33056.1"/>
    <property type="molecule type" value="Transcribed_RNA"/>
</dbReference>
<name>A0A2M3ZWW2_9DIPT</name>
<protein>
    <submittedName>
        <fullName evidence="2">Putative secreted peptide</fullName>
    </submittedName>
</protein>
<proteinExistence type="predicted"/>
<reference evidence="2" key="1">
    <citation type="submission" date="2018-01" db="EMBL/GenBank/DDBJ databases">
        <title>An insight into the sialome of Amazonian anophelines.</title>
        <authorList>
            <person name="Ribeiro J.M."/>
            <person name="Scarpassa V."/>
            <person name="Calvo E."/>
        </authorList>
    </citation>
    <scope>NUCLEOTIDE SEQUENCE</scope>
    <source>
        <tissue evidence="2">Salivary glands</tissue>
    </source>
</reference>
<sequence>MNLGFKISKPFTRGALRLALLVLGAMSSSSESSNSSSSSSSSECNGIRHLTNLFDTCNLLETFFFASRGFVLSMLWYYFS</sequence>